<feature type="transmembrane region" description="Helical" evidence="1">
    <location>
        <begin position="17"/>
        <end position="44"/>
    </location>
</feature>
<dbReference type="OrthoDB" id="324900at2"/>
<dbReference type="PANTHER" id="PTHR39430:SF1">
    <property type="entry name" value="PROTEASE"/>
    <property type="match status" value="1"/>
</dbReference>
<dbReference type="PANTHER" id="PTHR39430">
    <property type="entry name" value="MEMBRANE-ASSOCIATED PROTEASE-RELATED"/>
    <property type="match status" value="1"/>
</dbReference>
<dbReference type="GO" id="GO:0006508">
    <property type="term" value="P:proteolysis"/>
    <property type="evidence" value="ECO:0007669"/>
    <property type="project" value="UniProtKB-KW"/>
</dbReference>
<keyword evidence="1" id="KW-0812">Transmembrane</keyword>
<keyword evidence="4" id="KW-1185">Reference proteome</keyword>
<dbReference type="GO" id="GO:0080120">
    <property type="term" value="P:CAAX-box protein maturation"/>
    <property type="evidence" value="ECO:0007669"/>
    <property type="project" value="UniProtKB-ARBA"/>
</dbReference>
<evidence type="ECO:0000256" key="1">
    <source>
        <dbReference type="SAM" id="Phobius"/>
    </source>
</evidence>
<dbReference type="Pfam" id="PF02517">
    <property type="entry name" value="Rce1-like"/>
    <property type="match status" value="1"/>
</dbReference>
<keyword evidence="1" id="KW-1133">Transmembrane helix</keyword>
<keyword evidence="1" id="KW-0472">Membrane</keyword>
<feature type="transmembrane region" description="Helical" evidence="1">
    <location>
        <begin position="200"/>
        <end position="219"/>
    </location>
</feature>
<keyword evidence="3" id="KW-0378">Hydrolase</keyword>
<dbReference type="EMBL" id="PVXQ01000027">
    <property type="protein sequence ID" value="PRR81561.1"/>
    <property type="molecule type" value="Genomic_DNA"/>
</dbReference>
<proteinExistence type="predicted"/>
<sequence length="308" mass="34342">MGILKNKHNKFRAGWQILLILVILNLFLFIISFVEGIIIFALNIDSINGSQEMMAETFNQLLNSFNMPLLLGQEIITIAVCIFCWKLIIKQPLKNMGLKSIRKHSKELLCGLGLGALSITIVFIFIVATGNAKVTSWTLSFSLDTFLYLILYIFVGFAEEILGRGYIISVMKQTRNIPLMVGVSAVIFSLMHIFNSSFSLIAFINIALVGVVFALMYIWSGNLWMCIGYHITWNYFQGNVFGFPVSGMDSKGIISTIYNENNIINGGGFGPEGGLAVTAILIAGLLFVRWYYKGKVSIFLKEENGIII</sequence>
<comment type="caution">
    <text evidence="3">The sequence shown here is derived from an EMBL/GenBank/DDBJ whole genome shotgun (WGS) entry which is preliminary data.</text>
</comment>
<gene>
    <name evidence="3" type="ORF">CLVI_23970</name>
</gene>
<feature type="transmembrane region" description="Helical" evidence="1">
    <location>
        <begin position="108"/>
        <end position="128"/>
    </location>
</feature>
<feature type="transmembrane region" description="Helical" evidence="1">
    <location>
        <begin position="64"/>
        <end position="88"/>
    </location>
</feature>
<feature type="domain" description="CAAX prenyl protease 2/Lysostaphin resistance protein A-like" evidence="2">
    <location>
        <begin position="145"/>
        <end position="236"/>
    </location>
</feature>
<evidence type="ECO:0000313" key="4">
    <source>
        <dbReference type="Proteomes" id="UP000239471"/>
    </source>
</evidence>
<accession>A0A2T0BCD8</accession>
<keyword evidence="3" id="KW-0645">Protease</keyword>
<organism evidence="3 4">
    <name type="scientific">Clostridium vincentii</name>
    <dbReference type="NCBI Taxonomy" id="52704"/>
    <lineage>
        <taxon>Bacteria</taxon>
        <taxon>Bacillati</taxon>
        <taxon>Bacillota</taxon>
        <taxon>Clostridia</taxon>
        <taxon>Eubacteriales</taxon>
        <taxon>Clostridiaceae</taxon>
        <taxon>Clostridium</taxon>
    </lineage>
</organism>
<dbReference type="Proteomes" id="UP000239471">
    <property type="component" value="Unassembled WGS sequence"/>
</dbReference>
<dbReference type="AlphaFoldDB" id="A0A2T0BCD8"/>
<reference evidence="3 4" key="1">
    <citation type="submission" date="2018-03" db="EMBL/GenBank/DDBJ databases">
        <title>Genome sequence of Clostridium vincentii DSM 10228.</title>
        <authorList>
            <person name="Poehlein A."/>
            <person name="Daniel R."/>
        </authorList>
    </citation>
    <scope>NUCLEOTIDE SEQUENCE [LARGE SCALE GENOMIC DNA]</scope>
    <source>
        <strain evidence="3 4">DSM 10228</strain>
    </source>
</reference>
<dbReference type="GO" id="GO:0004175">
    <property type="term" value="F:endopeptidase activity"/>
    <property type="evidence" value="ECO:0007669"/>
    <property type="project" value="UniProtKB-ARBA"/>
</dbReference>
<name>A0A2T0BCD8_9CLOT</name>
<dbReference type="RefSeq" id="WP_106060337.1">
    <property type="nucleotide sequence ID" value="NZ_PVXQ01000027.1"/>
</dbReference>
<dbReference type="InterPro" id="IPR003675">
    <property type="entry name" value="Rce1/LyrA-like_dom"/>
</dbReference>
<feature type="transmembrane region" description="Helical" evidence="1">
    <location>
        <begin position="273"/>
        <end position="292"/>
    </location>
</feature>
<evidence type="ECO:0000259" key="2">
    <source>
        <dbReference type="Pfam" id="PF02517"/>
    </source>
</evidence>
<evidence type="ECO:0000313" key="3">
    <source>
        <dbReference type="EMBL" id="PRR81561.1"/>
    </source>
</evidence>
<protein>
    <submittedName>
        <fullName evidence="3">CAAX amino terminal protease self-immunity</fullName>
    </submittedName>
</protein>